<dbReference type="Gene3D" id="3.10.620.30">
    <property type="match status" value="1"/>
</dbReference>
<name>X0W3U5_9ZZZZ</name>
<dbReference type="InterPro" id="IPR052901">
    <property type="entry name" value="Bact_TGase-like"/>
</dbReference>
<feature type="non-terminal residue" evidence="2">
    <location>
        <position position="1"/>
    </location>
</feature>
<accession>X0W3U5</accession>
<evidence type="ECO:0000259" key="1">
    <source>
        <dbReference type="SMART" id="SM00460"/>
    </source>
</evidence>
<feature type="domain" description="Transglutaminase-like" evidence="1">
    <location>
        <begin position="166"/>
        <end position="237"/>
    </location>
</feature>
<organism evidence="2">
    <name type="scientific">marine sediment metagenome</name>
    <dbReference type="NCBI Taxonomy" id="412755"/>
    <lineage>
        <taxon>unclassified sequences</taxon>
        <taxon>metagenomes</taxon>
        <taxon>ecological metagenomes</taxon>
    </lineage>
</organism>
<dbReference type="InterPro" id="IPR038765">
    <property type="entry name" value="Papain-like_cys_pep_sf"/>
</dbReference>
<feature type="non-terminal residue" evidence="2">
    <location>
        <position position="259"/>
    </location>
</feature>
<sequence>GHGWDSSERTYEEFEANQAWTEPSYPHTVLTQTFQLINPSGNLAYAANELVMLDQDYRVIVRGTGDFAALSVERDVYTATSFIPDPTIEELRQVRLDYPKTVRERYLQLPKIPERVRQLAEEVVAQAGAETAYDKTRAIESYLRAFTYDLDLEPPPLDADVVDYFLFTAKRGYCDYSATAMVVMLRAVGVPARYASGFSMGTYDYDRYAWVVTERNGHAWVEVLFPGYGWIEFEPTPTQGVFAWPASRWAATAASELES</sequence>
<dbReference type="SUPFAM" id="SSF54001">
    <property type="entry name" value="Cysteine proteinases"/>
    <property type="match status" value="1"/>
</dbReference>
<reference evidence="2" key="1">
    <citation type="journal article" date="2014" name="Front. Microbiol.">
        <title>High frequency of phylogenetically diverse reductive dehalogenase-homologous genes in deep subseafloor sedimentary metagenomes.</title>
        <authorList>
            <person name="Kawai M."/>
            <person name="Futagami T."/>
            <person name="Toyoda A."/>
            <person name="Takaki Y."/>
            <person name="Nishi S."/>
            <person name="Hori S."/>
            <person name="Arai W."/>
            <person name="Tsubouchi T."/>
            <person name="Morono Y."/>
            <person name="Uchiyama I."/>
            <person name="Ito T."/>
            <person name="Fujiyama A."/>
            <person name="Inagaki F."/>
            <person name="Takami H."/>
        </authorList>
    </citation>
    <scope>NUCLEOTIDE SEQUENCE</scope>
    <source>
        <strain evidence="2">Expedition CK06-06</strain>
    </source>
</reference>
<evidence type="ECO:0000313" key="2">
    <source>
        <dbReference type="EMBL" id="GAG25499.1"/>
    </source>
</evidence>
<dbReference type="PANTHER" id="PTHR42736:SF1">
    <property type="entry name" value="PROTEIN-GLUTAMINE GAMMA-GLUTAMYLTRANSFERASE"/>
    <property type="match status" value="1"/>
</dbReference>
<proteinExistence type="predicted"/>
<dbReference type="SMART" id="SM00460">
    <property type="entry name" value="TGc"/>
    <property type="match status" value="1"/>
</dbReference>
<protein>
    <recommendedName>
        <fullName evidence="1">Transglutaminase-like domain-containing protein</fullName>
    </recommendedName>
</protein>
<dbReference type="AlphaFoldDB" id="X0W3U5"/>
<gene>
    <name evidence="2" type="ORF">S01H1_53611</name>
</gene>
<dbReference type="PANTHER" id="PTHR42736">
    <property type="entry name" value="PROTEIN-GLUTAMINE GAMMA-GLUTAMYLTRANSFERASE"/>
    <property type="match status" value="1"/>
</dbReference>
<dbReference type="EMBL" id="BARS01034727">
    <property type="protein sequence ID" value="GAG25499.1"/>
    <property type="molecule type" value="Genomic_DNA"/>
</dbReference>
<dbReference type="Pfam" id="PF01841">
    <property type="entry name" value="Transglut_core"/>
    <property type="match status" value="1"/>
</dbReference>
<dbReference type="InterPro" id="IPR002931">
    <property type="entry name" value="Transglutaminase-like"/>
</dbReference>
<comment type="caution">
    <text evidence="2">The sequence shown here is derived from an EMBL/GenBank/DDBJ whole genome shotgun (WGS) entry which is preliminary data.</text>
</comment>